<organism evidence="1 2">
    <name type="scientific">Botrytis elliptica</name>
    <dbReference type="NCBI Taxonomy" id="278938"/>
    <lineage>
        <taxon>Eukaryota</taxon>
        <taxon>Fungi</taxon>
        <taxon>Dikarya</taxon>
        <taxon>Ascomycota</taxon>
        <taxon>Pezizomycotina</taxon>
        <taxon>Leotiomycetes</taxon>
        <taxon>Helotiales</taxon>
        <taxon>Sclerotiniaceae</taxon>
        <taxon>Botrytis</taxon>
    </lineage>
</organism>
<name>A0A4Z1JTI7_9HELO</name>
<accession>A0A4Z1JTI7</accession>
<gene>
    <name evidence="1" type="ORF">BELL_0440g00090</name>
</gene>
<evidence type="ECO:0000313" key="2">
    <source>
        <dbReference type="Proteomes" id="UP000297229"/>
    </source>
</evidence>
<protein>
    <submittedName>
        <fullName evidence="1">Uncharacterized protein</fullName>
    </submittedName>
</protein>
<comment type="caution">
    <text evidence="1">The sequence shown here is derived from an EMBL/GenBank/DDBJ whole genome shotgun (WGS) entry which is preliminary data.</text>
</comment>
<sequence length="202" mass="23471">MISWEGFPMEIRLASLVRYIWLCLELQEYDCTECDPQDPELWSLSNVDNTLITTAILNIFTTLRVWEPGNSLRLDISVYSPSDSKHWFKYLTFEPDDAFDMFDRNQYTVASMTVRPTDHRHGWISGSRNSILSSDALEKPCSEIMGEGPFDDEEQEDQWWQQLPLVPAVTGVLLRQQSRRRWKPPALARDAIDTHVGNIMRC</sequence>
<keyword evidence="2" id="KW-1185">Reference proteome</keyword>
<evidence type="ECO:0000313" key="1">
    <source>
        <dbReference type="EMBL" id="TGO72573.1"/>
    </source>
</evidence>
<dbReference type="Proteomes" id="UP000297229">
    <property type="component" value="Unassembled WGS sequence"/>
</dbReference>
<dbReference type="AlphaFoldDB" id="A0A4Z1JTI7"/>
<dbReference type="EMBL" id="PQXM01000438">
    <property type="protein sequence ID" value="TGO72573.1"/>
    <property type="molecule type" value="Genomic_DNA"/>
</dbReference>
<proteinExistence type="predicted"/>
<reference evidence="1 2" key="1">
    <citation type="submission" date="2017-12" db="EMBL/GenBank/DDBJ databases">
        <title>Comparative genomics of Botrytis spp.</title>
        <authorList>
            <person name="Valero-Jimenez C.A."/>
            <person name="Tapia P."/>
            <person name="Veloso J."/>
            <person name="Silva-Moreno E."/>
            <person name="Staats M."/>
            <person name="Valdes J.H."/>
            <person name="Van Kan J.A.L."/>
        </authorList>
    </citation>
    <scope>NUCLEOTIDE SEQUENCE [LARGE SCALE GENOMIC DNA]</scope>
    <source>
        <strain evidence="1 2">Be9601</strain>
    </source>
</reference>